<evidence type="ECO:0000256" key="5">
    <source>
        <dbReference type="ARBA" id="ARBA00023136"/>
    </source>
</evidence>
<dbReference type="Pfam" id="PF12791">
    <property type="entry name" value="RsgI_N"/>
    <property type="match status" value="1"/>
</dbReference>
<feature type="compositionally biased region" description="Basic and acidic residues" evidence="6">
    <location>
        <begin position="254"/>
        <end position="281"/>
    </location>
</feature>
<feature type="domain" description="RsgI N-terminal anti-sigma" evidence="7">
    <location>
        <begin position="2"/>
        <end position="50"/>
    </location>
</feature>
<comment type="caution">
    <text evidence="8">The sequence shown here is derived from an EMBL/GenBank/DDBJ whole genome shotgun (WGS) entry which is preliminary data.</text>
</comment>
<feature type="compositionally biased region" description="Polar residues" evidence="6">
    <location>
        <begin position="339"/>
        <end position="359"/>
    </location>
</feature>
<dbReference type="PROSITE" id="PS51849">
    <property type="entry name" value="RSGI_N"/>
    <property type="match status" value="1"/>
</dbReference>
<comment type="subcellular location">
    <subcellularLocation>
        <location evidence="1">Cell membrane</location>
        <topology evidence="1">Single-pass membrane protein</topology>
    </subcellularLocation>
</comment>
<evidence type="ECO:0000256" key="1">
    <source>
        <dbReference type="ARBA" id="ARBA00004162"/>
    </source>
</evidence>
<evidence type="ECO:0000256" key="4">
    <source>
        <dbReference type="ARBA" id="ARBA00022989"/>
    </source>
</evidence>
<sequence>MRKGVILEINDLYLTLLTPEGEFLRARKLQQDYQVGEEIHFFPETQAVKKKKFNLSFLNSFKTRTITLAATIMLIMTALVPAYQNNQVYAYMSIDVNPSIELAVNDDLKVLRLKGYNPEGEEIIGKIKDWKKKDAAKVAEMILAEIEEDGFFKEINDVVIATVHNKKAKESVDRELEQKISEIKTSALDEDLNFKVLEATSEDREKARKQGITTGIYKEKQKPKPVATPVDKGKNTKKEPGKKEGPAPSVAPQPEKKVPPGQLKKNDPESENGKPKQEKPSVPEQSKGTNNNDNNNRGQGNNKHSDTGNKPNKNNAHNGKQYKNDHKPNSQKRPDENNRGQSGKKQANQGQDKGNNGKK</sequence>
<evidence type="ECO:0000256" key="2">
    <source>
        <dbReference type="ARBA" id="ARBA00022475"/>
    </source>
</evidence>
<organism evidence="8 9">
    <name type="scientific">Mesobacillus selenatarsenatis</name>
    <dbReference type="NCBI Taxonomy" id="388741"/>
    <lineage>
        <taxon>Bacteria</taxon>
        <taxon>Bacillati</taxon>
        <taxon>Bacillota</taxon>
        <taxon>Bacilli</taxon>
        <taxon>Bacillales</taxon>
        <taxon>Bacillaceae</taxon>
        <taxon>Mesobacillus</taxon>
    </lineage>
</organism>
<dbReference type="EMBL" id="JAAVUM010000004">
    <property type="protein sequence ID" value="NKE05518.1"/>
    <property type="molecule type" value="Genomic_DNA"/>
</dbReference>
<keyword evidence="4" id="KW-1133">Transmembrane helix</keyword>
<keyword evidence="3" id="KW-0812">Transmembrane</keyword>
<reference evidence="8 9" key="1">
    <citation type="submission" date="2020-03" db="EMBL/GenBank/DDBJ databases">
        <authorList>
            <person name="Sun Q."/>
        </authorList>
    </citation>
    <scope>NUCLEOTIDE SEQUENCE [LARGE SCALE GENOMIC DNA]</scope>
    <source>
        <strain evidence="8 9">KACC 21451</strain>
    </source>
</reference>
<dbReference type="InterPro" id="IPR024449">
    <property type="entry name" value="Anti-sigma_RsgI_N"/>
</dbReference>
<name>A0A846T974_9BACI</name>
<feature type="compositionally biased region" description="Low complexity" evidence="6">
    <location>
        <begin position="288"/>
        <end position="302"/>
    </location>
</feature>
<evidence type="ECO:0000259" key="7">
    <source>
        <dbReference type="PROSITE" id="PS51849"/>
    </source>
</evidence>
<gene>
    <name evidence="8" type="ORF">GWK17_08505</name>
</gene>
<protein>
    <submittedName>
        <fullName evidence="8">Anti-sigma factor domain-containing protein</fullName>
    </submittedName>
</protein>
<dbReference type="GO" id="GO:0005886">
    <property type="term" value="C:plasma membrane"/>
    <property type="evidence" value="ECO:0007669"/>
    <property type="project" value="UniProtKB-SubCell"/>
</dbReference>
<feature type="compositionally biased region" description="Basic and acidic residues" evidence="6">
    <location>
        <begin position="231"/>
        <end position="245"/>
    </location>
</feature>
<keyword evidence="5" id="KW-0472">Membrane</keyword>
<proteinExistence type="predicted"/>
<accession>A0A846T974</accession>
<feature type="region of interest" description="Disordered" evidence="6">
    <location>
        <begin position="201"/>
        <end position="359"/>
    </location>
</feature>
<evidence type="ECO:0000313" key="8">
    <source>
        <dbReference type="EMBL" id="NKE05518.1"/>
    </source>
</evidence>
<keyword evidence="2" id="KW-1003">Cell membrane</keyword>
<dbReference type="RefSeq" id="WP_167831955.1">
    <property type="nucleotide sequence ID" value="NZ_JAAVUM010000004.1"/>
</dbReference>
<dbReference type="AlphaFoldDB" id="A0A846T974"/>
<feature type="compositionally biased region" description="Polar residues" evidence="6">
    <location>
        <begin position="308"/>
        <end position="318"/>
    </location>
</feature>
<evidence type="ECO:0000256" key="3">
    <source>
        <dbReference type="ARBA" id="ARBA00022692"/>
    </source>
</evidence>
<dbReference type="Proteomes" id="UP000587942">
    <property type="component" value="Unassembled WGS sequence"/>
</dbReference>
<dbReference type="InterPro" id="IPR055431">
    <property type="entry name" value="RsgI_M"/>
</dbReference>
<evidence type="ECO:0000313" key="9">
    <source>
        <dbReference type="Proteomes" id="UP000587942"/>
    </source>
</evidence>
<feature type="compositionally biased region" description="Basic and acidic residues" evidence="6">
    <location>
        <begin position="322"/>
        <end position="338"/>
    </location>
</feature>
<dbReference type="Pfam" id="PF23750">
    <property type="entry name" value="RsgI_M"/>
    <property type="match status" value="1"/>
</dbReference>
<evidence type="ECO:0000256" key="6">
    <source>
        <dbReference type="SAM" id="MobiDB-lite"/>
    </source>
</evidence>